<name>A0AAV4X088_9ARAC</name>
<dbReference type="GO" id="GO:0008374">
    <property type="term" value="F:O-acyltransferase activity"/>
    <property type="evidence" value="ECO:0007669"/>
    <property type="project" value="InterPro"/>
</dbReference>
<protein>
    <submittedName>
        <fullName evidence="1">Phospholipase A2 group XV</fullName>
    </submittedName>
</protein>
<dbReference type="Proteomes" id="UP001054837">
    <property type="component" value="Unassembled WGS sequence"/>
</dbReference>
<gene>
    <name evidence="1" type="primary">PLA2G15</name>
    <name evidence="1" type="ORF">CDAR_516251</name>
</gene>
<organism evidence="1 2">
    <name type="scientific">Caerostris darwini</name>
    <dbReference type="NCBI Taxonomy" id="1538125"/>
    <lineage>
        <taxon>Eukaryota</taxon>
        <taxon>Metazoa</taxon>
        <taxon>Ecdysozoa</taxon>
        <taxon>Arthropoda</taxon>
        <taxon>Chelicerata</taxon>
        <taxon>Arachnida</taxon>
        <taxon>Araneae</taxon>
        <taxon>Araneomorphae</taxon>
        <taxon>Entelegynae</taxon>
        <taxon>Araneoidea</taxon>
        <taxon>Araneidae</taxon>
        <taxon>Caerostris</taxon>
    </lineage>
</organism>
<accession>A0AAV4X088</accession>
<dbReference type="SUPFAM" id="SSF53474">
    <property type="entry name" value="alpha/beta-Hydrolases"/>
    <property type="match status" value="1"/>
</dbReference>
<sequence>MFSVPGDGGSRLLAKLDKTDHVHFYCRRKTKGYYKLWLNPTLLVYGALDCWVDNMKLTYNTTTRRTTNSPGVDIIVPEFGNTTAVESLVSRHIPDFMRKAMYAEYYMGIVEYLKALGYQKTTEIKAAPYDYRKGPNEMEEYYANMTALVEETYYGNSFTPVTIVCHSLGCPLTSYFLNTKTQEWKNQYIKGLISLAGAYGGAVKAFKTLVTGENLGIRIVSQKKLKIEQKTCPSMAYMLPSRHLWLPNETIAMTNHKNYTVAEYEQFFKDINYTVGYEMYKDNLPYSDTHIKPPGVDVICIYGLGLPTPELVDFRKSKNTDATPDILSGPGDGTINQRSLEVCSRWKRKQKHRVRTKIIDKLGHLSMLDDKKVHKIIKKFLITWR</sequence>
<dbReference type="AlphaFoldDB" id="A0AAV4X088"/>
<evidence type="ECO:0000313" key="2">
    <source>
        <dbReference type="Proteomes" id="UP001054837"/>
    </source>
</evidence>
<dbReference type="PANTHER" id="PTHR11440">
    <property type="entry name" value="LECITHIN-CHOLESTEROL ACYLTRANSFERASE-RELATED"/>
    <property type="match status" value="1"/>
</dbReference>
<dbReference type="Pfam" id="PF02450">
    <property type="entry name" value="LCAT"/>
    <property type="match status" value="1"/>
</dbReference>
<evidence type="ECO:0000313" key="1">
    <source>
        <dbReference type="EMBL" id="GIY88048.1"/>
    </source>
</evidence>
<dbReference type="Gene3D" id="3.40.50.1820">
    <property type="entry name" value="alpha/beta hydrolase"/>
    <property type="match status" value="2"/>
</dbReference>
<dbReference type="InterPro" id="IPR029058">
    <property type="entry name" value="AB_hydrolase_fold"/>
</dbReference>
<dbReference type="GO" id="GO:0006629">
    <property type="term" value="P:lipid metabolic process"/>
    <property type="evidence" value="ECO:0007669"/>
    <property type="project" value="InterPro"/>
</dbReference>
<keyword evidence="2" id="KW-1185">Reference proteome</keyword>
<dbReference type="InterPro" id="IPR003386">
    <property type="entry name" value="LACT/PDAT_acylTrfase"/>
</dbReference>
<dbReference type="EMBL" id="BPLQ01015437">
    <property type="protein sequence ID" value="GIY88048.1"/>
    <property type="molecule type" value="Genomic_DNA"/>
</dbReference>
<proteinExistence type="predicted"/>
<comment type="caution">
    <text evidence="1">The sequence shown here is derived from an EMBL/GenBank/DDBJ whole genome shotgun (WGS) entry which is preliminary data.</text>
</comment>
<reference evidence="1 2" key="1">
    <citation type="submission" date="2021-06" db="EMBL/GenBank/DDBJ databases">
        <title>Caerostris darwini draft genome.</title>
        <authorList>
            <person name="Kono N."/>
            <person name="Arakawa K."/>
        </authorList>
    </citation>
    <scope>NUCLEOTIDE SEQUENCE [LARGE SCALE GENOMIC DNA]</scope>
</reference>